<gene>
    <name evidence="7" type="ORF">OBE_12463</name>
</gene>
<name>K1S895_9ZZZZ</name>
<comment type="caution">
    <text evidence="7">The sequence shown here is derived from an EMBL/GenBank/DDBJ whole genome shotgun (WGS) entry which is preliminary data.</text>
</comment>
<feature type="non-terminal residue" evidence="7">
    <location>
        <position position="247"/>
    </location>
</feature>
<proteinExistence type="predicted"/>
<dbReference type="InterPro" id="IPR015712">
    <property type="entry name" value="DNA-dir_RNA_pol_su2"/>
</dbReference>
<dbReference type="SUPFAM" id="SSF64484">
    <property type="entry name" value="beta and beta-prime subunits of DNA dependent RNA-polymerase"/>
    <property type="match status" value="1"/>
</dbReference>
<dbReference type="Gene3D" id="2.40.270.10">
    <property type="entry name" value="DNA-directed RNA polymerase, subunit 2, domain 6"/>
    <property type="match status" value="1"/>
</dbReference>
<feature type="non-terminal residue" evidence="7">
    <location>
        <position position="1"/>
    </location>
</feature>
<dbReference type="InterPro" id="IPR007120">
    <property type="entry name" value="DNA-dir_RNAP_su2_dom"/>
</dbReference>
<dbReference type="PANTHER" id="PTHR20856">
    <property type="entry name" value="DNA-DIRECTED RNA POLYMERASE I SUBUNIT 2"/>
    <property type="match status" value="1"/>
</dbReference>
<feature type="domain" description="DNA-directed RNA polymerase subunit 2 hybrid-binding" evidence="6">
    <location>
        <begin position="8"/>
        <end position="91"/>
    </location>
</feature>
<evidence type="ECO:0000256" key="4">
    <source>
        <dbReference type="ARBA" id="ARBA00022695"/>
    </source>
</evidence>
<dbReference type="GO" id="GO:0000428">
    <property type="term" value="C:DNA-directed RNA polymerase complex"/>
    <property type="evidence" value="ECO:0007669"/>
    <property type="project" value="UniProtKB-KW"/>
</dbReference>
<dbReference type="Pfam" id="PF00562">
    <property type="entry name" value="RNA_pol_Rpb2_6"/>
    <property type="match status" value="1"/>
</dbReference>
<keyword evidence="4 7" id="KW-0548">Nucleotidyltransferase</keyword>
<evidence type="ECO:0000256" key="2">
    <source>
        <dbReference type="ARBA" id="ARBA00022478"/>
    </source>
</evidence>
<dbReference type="GO" id="GO:0003677">
    <property type="term" value="F:DNA binding"/>
    <property type="evidence" value="ECO:0007669"/>
    <property type="project" value="InterPro"/>
</dbReference>
<keyword evidence="3 7" id="KW-0808">Transferase</keyword>
<evidence type="ECO:0000256" key="3">
    <source>
        <dbReference type="ARBA" id="ARBA00022679"/>
    </source>
</evidence>
<dbReference type="GO" id="GO:0032549">
    <property type="term" value="F:ribonucleoside binding"/>
    <property type="evidence" value="ECO:0007669"/>
    <property type="project" value="InterPro"/>
</dbReference>
<evidence type="ECO:0000256" key="5">
    <source>
        <dbReference type="ARBA" id="ARBA00023163"/>
    </source>
</evidence>
<dbReference type="InterPro" id="IPR037033">
    <property type="entry name" value="DNA-dir_RNAP_su2_hyb_sf"/>
</dbReference>
<keyword evidence="5" id="KW-0804">Transcription</keyword>
<evidence type="ECO:0000256" key="1">
    <source>
        <dbReference type="ARBA" id="ARBA00012418"/>
    </source>
</evidence>
<dbReference type="AlphaFoldDB" id="K1S895"/>
<accession>K1S895</accession>
<dbReference type="EC" id="2.7.7.6" evidence="1"/>
<dbReference type="EMBL" id="AJWZ01008588">
    <property type="protein sequence ID" value="EKC53693.1"/>
    <property type="molecule type" value="Genomic_DNA"/>
</dbReference>
<sequence>TDIYHQAEKYLNKSVWVTKERIADTIIKFYVLQPKPIHVGQKVVGRYGNKSVVTKIVPSHLMPKTDDGRPIDMLSNGLAIPNRIIAFETYELTMTFQMERMHQHIKQLHEEGVDKETIIGIVAEFVSIFNPDEGEEIIRLFRDNPDVTFNDIITNGIYIQIMPLNEVCIRDALIEVYDRYPDIMKPYDVYTKLRHRWIKLDEPHHIGYQYIWVLKQEPSKAMSTVSTGRTTLYDLPVKIRQFNKNLR</sequence>
<keyword evidence="2 7" id="KW-0240">DNA-directed RNA polymerase</keyword>
<organism evidence="7">
    <name type="scientific">human gut metagenome</name>
    <dbReference type="NCBI Taxonomy" id="408170"/>
    <lineage>
        <taxon>unclassified sequences</taxon>
        <taxon>metagenomes</taxon>
        <taxon>organismal metagenomes</taxon>
    </lineage>
</organism>
<dbReference type="GO" id="GO:0006351">
    <property type="term" value="P:DNA-templated transcription"/>
    <property type="evidence" value="ECO:0007669"/>
    <property type="project" value="InterPro"/>
</dbReference>
<evidence type="ECO:0000259" key="6">
    <source>
        <dbReference type="Pfam" id="PF00562"/>
    </source>
</evidence>
<dbReference type="GO" id="GO:0003899">
    <property type="term" value="F:DNA-directed RNA polymerase activity"/>
    <property type="evidence" value="ECO:0007669"/>
    <property type="project" value="UniProtKB-EC"/>
</dbReference>
<evidence type="ECO:0000313" key="7">
    <source>
        <dbReference type="EMBL" id="EKC53693.1"/>
    </source>
</evidence>
<reference evidence="7" key="1">
    <citation type="journal article" date="2013" name="Environ. Microbiol.">
        <title>Microbiota from the distal guts of lean and obese adolescents exhibit partial functional redundancy besides clear differences in community structure.</title>
        <authorList>
            <person name="Ferrer M."/>
            <person name="Ruiz A."/>
            <person name="Lanza F."/>
            <person name="Haange S.B."/>
            <person name="Oberbach A."/>
            <person name="Till H."/>
            <person name="Bargiela R."/>
            <person name="Campoy C."/>
            <person name="Segura M.T."/>
            <person name="Richter M."/>
            <person name="von Bergen M."/>
            <person name="Seifert J."/>
            <person name="Suarez A."/>
        </authorList>
    </citation>
    <scope>NUCLEOTIDE SEQUENCE</scope>
</reference>
<protein>
    <recommendedName>
        <fullName evidence="1">DNA-directed RNA polymerase</fullName>
        <ecNumber evidence="1">2.7.7.6</ecNumber>
    </recommendedName>
</protein>